<feature type="transmembrane region" description="Helical" evidence="8">
    <location>
        <begin position="359"/>
        <end position="384"/>
    </location>
</feature>
<proteinExistence type="inferred from homology"/>
<feature type="transmembrane region" description="Helical" evidence="8">
    <location>
        <begin position="173"/>
        <end position="193"/>
    </location>
</feature>
<dbReference type="InterPro" id="IPR036259">
    <property type="entry name" value="MFS_trans_sf"/>
</dbReference>
<dbReference type="InterPro" id="IPR005829">
    <property type="entry name" value="Sugar_transporter_CS"/>
</dbReference>
<dbReference type="InterPro" id="IPR005828">
    <property type="entry name" value="MFS_sugar_transport-like"/>
</dbReference>
<feature type="transmembrane region" description="Helical" evidence="8">
    <location>
        <begin position="332"/>
        <end position="353"/>
    </location>
</feature>
<dbReference type="InterPro" id="IPR003663">
    <property type="entry name" value="Sugar/inositol_transpt"/>
</dbReference>
<accession>A0ABY0GVZ2</accession>
<dbReference type="Proteomes" id="UP000294003">
    <property type="component" value="Unassembled WGS sequence"/>
</dbReference>
<feature type="transmembrane region" description="Helical" evidence="8">
    <location>
        <begin position="404"/>
        <end position="421"/>
    </location>
</feature>
<comment type="similarity">
    <text evidence="2 7">Belongs to the major facilitator superfamily. Sugar transporter (TC 2.A.1.1) family.</text>
</comment>
<reference evidence="10 11" key="1">
    <citation type="submission" date="2018-06" db="EMBL/GenBank/DDBJ databases">
        <title>Complete Genomes of Monosporascus.</title>
        <authorList>
            <person name="Robinson A.J."/>
            <person name="Natvig D.O."/>
        </authorList>
    </citation>
    <scope>NUCLEOTIDE SEQUENCE [LARGE SCALE GENOMIC DNA]</scope>
    <source>
        <strain evidence="10 11">CBS 609.92</strain>
    </source>
</reference>
<feature type="transmembrane region" description="Helical" evidence="8">
    <location>
        <begin position="84"/>
        <end position="104"/>
    </location>
</feature>
<evidence type="ECO:0000256" key="3">
    <source>
        <dbReference type="ARBA" id="ARBA00022448"/>
    </source>
</evidence>
<gene>
    <name evidence="10" type="ORF">DL762_010137</name>
</gene>
<evidence type="ECO:0000256" key="8">
    <source>
        <dbReference type="SAM" id="Phobius"/>
    </source>
</evidence>
<evidence type="ECO:0000256" key="2">
    <source>
        <dbReference type="ARBA" id="ARBA00010992"/>
    </source>
</evidence>
<dbReference type="InterPro" id="IPR050360">
    <property type="entry name" value="MFS_Sugar_Transporters"/>
</dbReference>
<comment type="subcellular location">
    <subcellularLocation>
        <location evidence="1">Membrane</location>
        <topology evidence="1">Multi-pass membrane protein</topology>
    </subcellularLocation>
</comment>
<keyword evidence="11" id="KW-1185">Reference proteome</keyword>
<evidence type="ECO:0000256" key="6">
    <source>
        <dbReference type="ARBA" id="ARBA00023136"/>
    </source>
</evidence>
<organism evidence="10 11">
    <name type="scientific">Monosporascus cannonballus</name>
    <dbReference type="NCBI Taxonomy" id="155416"/>
    <lineage>
        <taxon>Eukaryota</taxon>
        <taxon>Fungi</taxon>
        <taxon>Dikarya</taxon>
        <taxon>Ascomycota</taxon>
        <taxon>Pezizomycotina</taxon>
        <taxon>Sordariomycetes</taxon>
        <taxon>Xylariomycetidae</taxon>
        <taxon>Xylariales</taxon>
        <taxon>Xylariales incertae sedis</taxon>
        <taxon>Monosporascus</taxon>
    </lineage>
</organism>
<feature type="transmembrane region" description="Helical" evidence="8">
    <location>
        <begin position="427"/>
        <end position="446"/>
    </location>
</feature>
<dbReference type="PROSITE" id="PS50850">
    <property type="entry name" value="MFS"/>
    <property type="match status" value="1"/>
</dbReference>
<keyword evidence="3 7" id="KW-0813">Transport</keyword>
<sequence>MWKHDFQGNTLVFAITAASCQAFLLLGYDQGVMAGIIGADNRFGRDFNNPDPAMQGNITALYDIGCVLGSILCYFIGERFGRRTMLIAGGAIMIAGAAVLASSYTVAQLIAGRIITGVGNGLNSSTAPVYQGECSPARIRGALLTLQGTVTILGVVIAYWADYGTSFYESSFQWRFPLAFQAVFAALLVLQIVGLPETPRWLVAHDRHDEARRVIAAINGRPVDDPDVGRTLLDIQSGLAEEQQDGPFRFRELFTWGEVQNLRRLLLTISVQLGQQFSGSNMINYYAPVIFADSMGLGRQLSLILGGCAQCTYLVGSAIPVLLMDRYGRRTLLMACSAGLCLCFVMVAILLSLGTENAAYGATAFIFIFQLFYGIGWLPVPWFYPTEINTTRVRSRMQAIASGWNWMAVFAVVKITPIAFANIGWRTFIIFAVLNAVFIPMVYFFYPETKGLELEDVSLLFHKGGVTGGVFSSRGRTITPGQHMREVNLDMKKSDEAAEEVEREV</sequence>
<dbReference type="EMBL" id="QJNS01000707">
    <property type="protein sequence ID" value="RYO75208.1"/>
    <property type="molecule type" value="Genomic_DNA"/>
</dbReference>
<dbReference type="PROSITE" id="PS00217">
    <property type="entry name" value="SUGAR_TRANSPORT_2"/>
    <property type="match status" value="1"/>
</dbReference>
<feature type="transmembrane region" description="Helical" evidence="8">
    <location>
        <begin position="142"/>
        <end position="161"/>
    </location>
</feature>
<dbReference type="PRINTS" id="PR00171">
    <property type="entry name" value="SUGRTRNSPORT"/>
</dbReference>
<evidence type="ECO:0000256" key="5">
    <source>
        <dbReference type="ARBA" id="ARBA00022989"/>
    </source>
</evidence>
<protein>
    <recommendedName>
        <fullName evidence="9">Major facilitator superfamily (MFS) profile domain-containing protein</fullName>
    </recommendedName>
</protein>
<dbReference type="InterPro" id="IPR020846">
    <property type="entry name" value="MFS_dom"/>
</dbReference>
<dbReference type="SUPFAM" id="SSF103473">
    <property type="entry name" value="MFS general substrate transporter"/>
    <property type="match status" value="1"/>
</dbReference>
<evidence type="ECO:0000313" key="10">
    <source>
        <dbReference type="EMBL" id="RYO75208.1"/>
    </source>
</evidence>
<keyword evidence="5 8" id="KW-1133">Transmembrane helix</keyword>
<evidence type="ECO:0000256" key="1">
    <source>
        <dbReference type="ARBA" id="ARBA00004141"/>
    </source>
</evidence>
<evidence type="ECO:0000313" key="11">
    <source>
        <dbReference type="Proteomes" id="UP000294003"/>
    </source>
</evidence>
<evidence type="ECO:0000256" key="7">
    <source>
        <dbReference type="RuleBase" id="RU003346"/>
    </source>
</evidence>
<evidence type="ECO:0000256" key="4">
    <source>
        <dbReference type="ARBA" id="ARBA00022692"/>
    </source>
</evidence>
<dbReference type="Gene3D" id="1.20.1250.20">
    <property type="entry name" value="MFS general substrate transporter like domains"/>
    <property type="match status" value="1"/>
</dbReference>
<feature type="domain" description="Major facilitator superfamily (MFS) profile" evidence="9">
    <location>
        <begin position="15"/>
        <end position="450"/>
    </location>
</feature>
<dbReference type="PANTHER" id="PTHR48022:SF28">
    <property type="entry name" value="MAJOR FACILITATOR SUPERFAMILY (MFS) PROFILE DOMAIN-CONTAINING PROTEIN-RELATED"/>
    <property type="match status" value="1"/>
</dbReference>
<feature type="transmembrane region" description="Helical" evidence="8">
    <location>
        <begin position="58"/>
        <end position="77"/>
    </location>
</feature>
<dbReference type="NCBIfam" id="TIGR00879">
    <property type="entry name" value="SP"/>
    <property type="match status" value="1"/>
</dbReference>
<dbReference type="PROSITE" id="PS51257">
    <property type="entry name" value="PROKAR_LIPOPROTEIN"/>
    <property type="match status" value="1"/>
</dbReference>
<comment type="caution">
    <text evidence="10">The sequence shown here is derived from an EMBL/GenBank/DDBJ whole genome shotgun (WGS) entry which is preliminary data.</text>
</comment>
<keyword evidence="6 8" id="KW-0472">Membrane</keyword>
<dbReference type="Pfam" id="PF00083">
    <property type="entry name" value="Sugar_tr"/>
    <property type="match status" value="1"/>
</dbReference>
<keyword evidence="4 8" id="KW-0812">Transmembrane</keyword>
<name>A0ABY0GVZ2_9PEZI</name>
<evidence type="ECO:0000259" key="9">
    <source>
        <dbReference type="PROSITE" id="PS50850"/>
    </source>
</evidence>
<dbReference type="PANTHER" id="PTHR48022">
    <property type="entry name" value="PLASTIDIC GLUCOSE TRANSPORTER 4"/>
    <property type="match status" value="1"/>
</dbReference>